<organism evidence="1 2">
    <name type="scientific">Brevibacillus thermoruber</name>
    <dbReference type="NCBI Taxonomy" id="33942"/>
    <lineage>
        <taxon>Bacteria</taxon>
        <taxon>Bacillati</taxon>
        <taxon>Bacillota</taxon>
        <taxon>Bacilli</taxon>
        <taxon>Bacillales</taxon>
        <taxon>Paenibacillaceae</taxon>
        <taxon>Brevibacillus</taxon>
    </lineage>
</organism>
<dbReference type="EMBL" id="JAPYYP010000003">
    <property type="protein sequence ID" value="MDA5107482.1"/>
    <property type="molecule type" value="Genomic_DNA"/>
</dbReference>
<reference evidence="1" key="1">
    <citation type="submission" date="2022-12" db="EMBL/GenBank/DDBJ databases">
        <title>Draft genome sequence of the thermophilic strain Brevibacillus thermoruber HT42, isolated from Los Humeros, Puebla, Mexico, with biotechnological potential.</title>
        <authorList>
            <person name="Lara Sanchez J."/>
            <person name="Solis Palacios R."/>
            <person name="Bustos Baena A.S."/>
            <person name="Ruz Baez A.E."/>
            <person name="Espinosa Luna G."/>
            <person name="Oliart Ros R.M."/>
        </authorList>
    </citation>
    <scope>NUCLEOTIDE SEQUENCE</scope>
    <source>
        <strain evidence="1">HT42</strain>
    </source>
</reference>
<dbReference type="AlphaFoldDB" id="A0A9X3TMZ4"/>
<dbReference type="Proteomes" id="UP001151071">
    <property type="component" value="Unassembled WGS sequence"/>
</dbReference>
<comment type="caution">
    <text evidence="1">The sequence shown here is derived from an EMBL/GenBank/DDBJ whole genome shotgun (WGS) entry which is preliminary data.</text>
</comment>
<proteinExistence type="predicted"/>
<sequence length="166" mass="19081">MVTIGSAGELGNLVSVRTPRQWKRYWANLARDRHDEETDPKHRTFFQHRRTVLHRLRTSLGLEPIPDVMRYLSDLESERQAAGCIPTIDGLGVVPIEGKDERPAFDYVFPFAGSSRDHAPLDDIRAYLAAAPPAHRCAFVRDAIFWWVVDETSELWLLLQNVHVHR</sequence>
<name>A0A9X3TMZ4_9BACL</name>
<dbReference type="RefSeq" id="WP_271139525.1">
    <property type="nucleotide sequence ID" value="NZ_JAPYYP010000003.1"/>
</dbReference>
<accession>A0A9X3TMZ4</accession>
<keyword evidence="2" id="KW-1185">Reference proteome</keyword>
<evidence type="ECO:0000313" key="1">
    <source>
        <dbReference type="EMBL" id="MDA5107482.1"/>
    </source>
</evidence>
<evidence type="ECO:0000313" key="2">
    <source>
        <dbReference type="Proteomes" id="UP001151071"/>
    </source>
</evidence>
<protein>
    <submittedName>
        <fullName evidence="1">Uncharacterized protein</fullName>
    </submittedName>
</protein>
<gene>
    <name evidence="1" type="ORF">O3V59_03840</name>
</gene>